<feature type="region of interest" description="Disordered" evidence="5">
    <location>
        <begin position="1813"/>
        <end position="1857"/>
    </location>
</feature>
<feature type="compositionally biased region" description="Polar residues" evidence="5">
    <location>
        <begin position="1783"/>
        <end position="1799"/>
    </location>
</feature>
<protein>
    <recommendedName>
        <fullName evidence="10">Nucleoprotein TPR/MLP1 domain-containing protein</fullName>
    </recommendedName>
</protein>
<evidence type="ECO:0000313" key="9">
    <source>
        <dbReference type="Proteomes" id="UP001153365"/>
    </source>
</evidence>
<feature type="region of interest" description="Disordered" evidence="5">
    <location>
        <begin position="1611"/>
        <end position="1642"/>
    </location>
</feature>
<accession>A0AAV0ASE2</accession>
<dbReference type="GO" id="GO:0005643">
    <property type="term" value="C:nuclear pore"/>
    <property type="evidence" value="ECO:0007669"/>
    <property type="project" value="TreeGrafter"/>
</dbReference>
<evidence type="ECO:0000259" key="7">
    <source>
        <dbReference type="Pfam" id="PF25785"/>
    </source>
</evidence>
<evidence type="ECO:0000256" key="1">
    <source>
        <dbReference type="ARBA" id="ARBA00004123"/>
    </source>
</evidence>
<feature type="coiled-coil region" evidence="4">
    <location>
        <begin position="969"/>
        <end position="1105"/>
    </location>
</feature>
<feature type="region of interest" description="Disordered" evidence="5">
    <location>
        <begin position="1783"/>
        <end position="1802"/>
    </location>
</feature>
<feature type="region of interest" description="Disordered" evidence="5">
    <location>
        <begin position="1893"/>
        <end position="1963"/>
    </location>
</feature>
<dbReference type="InterPro" id="IPR012929">
    <property type="entry name" value="Nucleoprot-TPR/MLP1-2_dom"/>
</dbReference>
<evidence type="ECO:0000256" key="4">
    <source>
        <dbReference type="SAM" id="Coils"/>
    </source>
</evidence>
<evidence type="ECO:0000313" key="8">
    <source>
        <dbReference type="EMBL" id="CAH7672401.1"/>
    </source>
</evidence>
<evidence type="ECO:0008006" key="10">
    <source>
        <dbReference type="Google" id="ProtNLM"/>
    </source>
</evidence>
<dbReference type="GO" id="GO:0017056">
    <property type="term" value="F:structural constituent of nuclear pore"/>
    <property type="evidence" value="ECO:0007669"/>
    <property type="project" value="TreeGrafter"/>
</dbReference>
<keyword evidence="3" id="KW-0539">Nucleus</keyword>
<dbReference type="Proteomes" id="UP001153365">
    <property type="component" value="Unassembled WGS sequence"/>
</dbReference>
<feature type="coiled-coil region" evidence="4">
    <location>
        <begin position="378"/>
        <end position="482"/>
    </location>
</feature>
<keyword evidence="2 4" id="KW-0175">Coiled coil</keyword>
<feature type="compositionally biased region" description="Basic and acidic residues" evidence="5">
    <location>
        <begin position="1408"/>
        <end position="1418"/>
    </location>
</feature>
<feature type="coiled-coil region" evidence="4">
    <location>
        <begin position="155"/>
        <end position="228"/>
    </location>
</feature>
<keyword evidence="9" id="KW-1185">Reference proteome</keyword>
<reference evidence="8" key="1">
    <citation type="submission" date="2022-06" db="EMBL/GenBank/DDBJ databases">
        <authorList>
            <consortium name="SYNGENTA / RWTH Aachen University"/>
        </authorList>
    </citation>
    <scope>NUCLEOTIDE SEQUENCE</scope>
</reference>
<dbReference type="InterPro" id="IPR057974">
    <property type="entry name" value="NUA/TPR/MLP1-2-like_dom"/>
</dbReference>
<dbReference type="Pfam" id="PF07926">
    <property type="entry name" value="TPR_MLP1_2"/>
    <property type="match status" value="1"/>
</dbReference>
<feature type="compositionally biased region" description="Low complexity" evidence="5">
    <location>
        <begin position="1622"/>
        <end position="1632"/>
    </location>
</feature>
<feature type="region of interest" description="Disordered" evidence="5">
    <location>
        <begin position="1699"/>
        <end position="1753"/>
    </location>
</feature>
<dbReference type="GO" id="GO:0006406">
    <property type="term" value="P:mRNA export from nucleus"/>
    <property type="evidence" value="ECO:0007669"/>
    <property type="project" value="TreeGrafter"/>
</dbReference>
<feature type="domain" description="NUA/TPR/MLP1-2-like" evidence="7">
    <location>
        <begin position="449"/>
        <end position="557"/>
    </location>
</feature>
<feature type="coiled-coil region" evidence="4">
    <location>
        <begin position="799"/>
        <end position="886"/>
    </location>
</feature>
<feature type="compositionally biased region" description="Low complexity" evidence="5">
    <location>
        <begin position="1699"/>
        <end position="1746"/>
    </location>
</feature>
<comment type="caution">
    <text evidence="8">The sequence shown here is derived from an EMBL/GenBank/DDBJ whole genome shotgun (WGS) entry which is preliminary data.</text>
</comment>
<sequence>MAELQAQLDQARADLSRVQIESDSELSASNARIAELESKIGQETQLRSRLEDLQQENKQLQDSLKSRVGSDNDFNKQIETAQGEKRGLLELIRDKEVENGDLEAELKSKSEQLLSSKATIRDLESKLLSAREAERSIRLQAQSTQSEVTLSRSDRDFYAKELEKTREESQAYRAQANQQISSLQNEVDKLNHNHQSALSSLESLRVQYADLQRDHSDALEKIKSLTEQSIEAEASFQKEIEAQKRVTELMDKRDKQRAKRMEQYEQEWNVRRAELDQREKEMNEILDNERRRIAELEQKLDDTTSALSRVCGSENETNGRWEDSEFTRNSSFMSLAPDTPLAGRQNVAVFTNGLSPAAAMASKIQKSGKSLTEIYTEKIVLEEQMKKVKLENVRLSETMSQILAEIEDRAPLLHQQRLEHDRLERECDELTTQLTSSIEEKEEAERKYHSCQLDLDATRRDLELSNSQLRDLSLQIRVLTQENVLRGSGNSSQTIKGDEDDLMADVSDWRQPLDGDDEDVLIANDLITFKSIAELQQKNLKLLFLARKLTSKIQEIEESKDDEDEDQDEATSKAIDEAHELILKLKSQLQSSQHKCEALSRERDMLRRLANQRGDHHIEASSTQLEEGLRIGSQQSVEDLDAQFKAYRLEMGVDTKKLNEDLNRSRAELSQTQVLLAKSNAQIEYLNERHKALGQTNSMHAQEMQSLTASNVKLQEHIAKNETLLHQANESVIEMKNKCHFLQHQVETLTMEREVWKGVEGRLTAENSSLTRERNNINDILRNVQSMQGDIERTNLESRRRLESQINKMEIQIQDFKEKIKVESEAARQSNLQREIAVADYQQKLDKLTNEHLLSRENLSAASVAKEHLEAQVSDLQKQVAIKEERLRVYEGHRRPAALDNGIEVNLAADPSQSGEQRLQIEVADLKIELMAAKEDASRAKEHIEQFKAISQSAEAALASLTATHDEYKSAQEAELNQKQNALSSLEEHLKRLTQDLSAATTQNSELHRQIESQRAEFEKEKSSLMSRLKELEEVEEVVKTREAELREEVNQHFRSAQESHDRYQAEVQNHAKSLFELKTVKEELEKAQEKITVAQSAAELATTKLNSSQSSWSDQKVVFQREITNVQARCDDLVKQNNLLHEHLETMSAQAAKISNQAIDSIAGSTCSGGEIGVQNDFNENATESIEQLRGVIHYLRNNHDIAQHQIELSKLEVTRLQQQLQHVSKALDQTRVELNHEREKSRQGYVSSAEHSQLLDQINTLNMVRESNVTLREEAQRSERKAKQLEDRLKEMAETLEPLKKELSELKLTVQHYKQEIAILNEDNERWKARNQMILEKYDRIDPAEVQGLRDEITKLKQDLTQTKEELTSTHHFREKFKLIQTQARSQRQKHTDEISALNEELSKVKETMRDKEKDAQNSQDQESLEALRKEKNELEAKLSEALSSQSKVTEKSFIAANRNLTAELSELKAKPPQQTAALLSEEVIEAEVTKRLQEKLSSEVDKENVSNSKEVTEKLLEEKLRETREKADAERQEAIKNAILETTERLKEEYSKSQAEAIEKIKAETISAQGDSKAISEDLIASQVAARVSEIKGELEAAASAKEKEMISKHENELREAEAAANSQASAAETGRPSPEEVQATVRAAVEEAVKARETELKEVNRVALEAAIETAKTKVAAEMNSKVNVIAELKKGMTTAQPLPTSSSSAATTLPPNSATNNIPSTSATTNPPSPSTSTTLSTNGPVSMPLAQAPPQATITSANATPNTLATPAIVEPPQRTNAHNTGQNAIAPNQSAIGSVGGNWRGSIRGARGGAPNRSIPVFGNNPNRKPPTENKVGKQTASSGPPPAAASSGSMVTIRGAASKGVAIGSSNLLGAAMRAAGNFSVGENANSTGTGLVVTPVPAPVSAKRGREDEGVMNLTNGEQSGDGMKRAKGASNGNETGGLSKTSSELASRLSKRD</sequence>
<dbReference type="PANTHER" id="PTHR18898:SF2">
    <property type="entry name" value="NUCLEOPROTEIN TPR"/>
    <property type="match status" value="1"/>
</dbReference>
<evidence type="ECO:0000256" key="2">
    <source>
        <dbReference type="ARBA" id="ARBA00023054"/>
    </source>
</evidence>
<name>A0AAV0ASE2_PHAPC</name>
<proteinExistence type="predicted"/>
<feature type="compositionally biased region" description="Basic and acidic residues" evidence="5">
    <location>
        <begin position="1611"/>
        <end position="1621"/>
    </location>
</feature>
<dbReference type="GO" id="GO:0006606">
    <property type="term" value="P:protein import into nucleus"/>
    <property type="evidence" value="ECO:0007669"/>
    <property type="project" value="InterPro"/>
</dbReference>
<comment type="subcellular location">
    <subcellularLocation>
        <location evidence="1">Nucleus</location>
    </subcellularLocation>
</comment>
<evidence type="ECO:0000259" key="6">
    <source>
        <dbReference type="Pfam" id="PF07926"/>
    </source>
</evidence>
<dbReference type="EMBL" id="CALTRL010001403">
    <property type="protein sequence ID" value="CAH7672401.1"/>
    <property type="molecule type" value="Genomic_DNA"/>
</dbReference>
<evidence type="ECO:0000256" key="3">
    <source>
        <dbReference type="ARBA" id="ARBA00023242"/>
    </source>
</evidence>
<feature type="region of interest" description="Disordered" evidence="5">
    <location>
        <begin position="1408"/>
        <end position="1427"/>
    </location>
</feature>
<evidence type="ECO:0000256" key="5">
    <source>
        <dbReference type="SAM" id="MobiDB-lite"/>
    </source>
</evidence>
<feature type="coiled-coil region" evidence="4">
    <location>
        <begin position="1"/>
        <end position="63"/>
    </location>
</feature>
<dbReference type="PANTHER" id="PTHR18898">
    <property type="entry name" value="NUCLEOPROTEIN TPR-RELATED"/>
    <property type="match status" value="1"/>
</dbReference>
<gene>
    <name evidence="8" type="ORF">PPACK8108_LOCUS7206</name>
</gene>
<feature type="coiled-coil region" evidence="4">
    <location>
        <begin position="916"/>
        <end position="943"/>
    </location>
</feature>
<dbReference type="Pfam" id="PF25785">
    <property type="entry name" value="TPR"/>
    <property type="match status" value="1"/>
</dbReference>
<feature type="coiled-coil region" evidence="4">
    <location>
        <begin position="546"/>
        <end position="609"/>
    </location>
</feature>
<feature type="coiled-coil region" evidence="4">
    <location>
        <begin position="272"/>
        <end position="306"/>
    </location>
</feature>
<feature type="domain" description="Nucleoprotein TPR/MLP1-2" evidence="6">
    <location>
        <begin position="1020"/>
        <end position="1148"/>
    </location>
</feature>
<feature type="compositionally biased region" description="Polar residues" evidence="5">
    <location>
        <begin position="1940"/>
        <end position="1955"/>
    </location>
</feature>
<organism evidence="8 9">
    <name type="scientific">Phakopsora pachyrhizi</name>
    <name type="common">Asian soybean rust disease fungus</name>
    <dbReference type="NCBI Taxonomy" id="170000"/>
    <lineage>
        <taxon>Eukaryota</taxon>
        <taxon>Fungi</taxon>
        <taxon>Dikarya</taxon>
        <taxon>Basidiomycota</taxon>
        <taxon>Pucciniomycotina</taxon>
        <taxon>Pucciniomycetes</taxon>
        <taxon>Pucciniales</taxon>
        <taxon>Phakopsoraceae</taxon>
        <taxon>Phakopsora</taxon>
    </lineage>
</organism>